<evidence type="ECO:0000256" key="2">
    <source>
        <dbReference type="ARBA" id="ARBA00009085"/>
    </source>
</evidence>
<keyword evidence="9 11" id="KW-0788">Thiol protease</keyword>
<feature type="compositionally biased region" description="Polar residues" evidence="14">
    <location>
        <begin position="491"/>
        <end position="501"/>
    </location>
</feature>
<dbReference type="PANTHER" id="PTHR21646">
    <property type="entry name" value="UBIQUITIN CARBOXYL-TERMINAL HYDROLASE"/>
    <property type="match status" value="1"/>
</dbReference>
<evidence type="ECO:0000259" key="15">
    <source>
        <dbReference type="PROSITE" id="PS50030"/>
    </source>
</evidence>
<proteinExistence type="inferred from homology"/>
<dbReference type="Gene3D" id="1.10.8.10">
    <property type="entry name" value="DNA helicase RuvA subunit, C-terminal domain"/>
    <property type="match status" value="2"/>
</dbReference>
<dbReference type="EC" id="3.4.19.12" evidence="11 13"/>
<feature type="domain" description="UBA" evidence="15">
    <location>
        <begin position="615"/>
        <end position="656"/>
    </location>
</feature>
<dbReference type="SUPFAM" id="SSF54001">
    <property type="entry name" value="Cysteine proteinases"/>
    <property type="match status" value="1"/>
</dbReference>
<dbReference type="Pfam" id="PF02148">
    <property type="entry name" value="zf-UBP"/>
    <property type="match status" value="1"/>
</dbReference>
<dbReference type="Pfam" id="PF17807">
    <property type="entry name" value="zf-UBP_var"/>
    <property type="match status" value="1"/>
</dbReference>
<feature type="domain" description="USP" evidence="16">
    <location>
        <begin position="308"/>
        <end position="830"/>
    </location>
</feature>
<dbReference type="InterPro" id="IPR038765">
    <property type="entry name" value="Papain-like_cys_pep_sf"/>
</dbReference>
<gene>
    <name evidence="18" type="ORF">AAFC00_001652</name>
</gene>
<dbReference type="SMART" id="SM00290">
    <property type="entry name" value="ZnF_UBP"/>
    <property type="match status" value="2"/>
</dbReference>
<dbReference type="InterPro" id="IPR041432">
    <property type="entry name" value="UBP13_Znf-UBP_var"/>
</dbReference>
<dbReference type="CDD" id="cd14385">
    <property type="entry name" value="UBA1_spUBP14_like"/>
    <property type="match status" value="1"/>
</dbReference>
<dbReference type="InterPro" id="IPR018200">
    <property type="entry name" value="USP_CS"/>
</dbReference>
<comment type="caution">
    <text evidence="18">The sequence shown here is derived from an EMBL/GenBank/DDBJ whole genome shotgun (WGS) entry which is preliminary data.</text>
</comment>
<dbReference type="PROSITE" id="PS50030">
    <property type="entry name" value="UBA"/>
    <property type="match status" value="2"/>
</dbReference>
<comment type="similarity">
    <text evidence="2 11 13">Belongs to the peptidase C19 family.</text>
</comment>
<keyword evidence="3 11" id="KW-0645">Protease</keyword>
<dbReference type="Pfam" id="PF00627">
    <property type="entry name" value="UBA"/>
    <property type="match status" value="2"/>
</dbReference>
<feature type="domain" description="UBP-type" evidence="17">
    <location>
        <begin position="156"/>
        <end position="266"/>
    </location>
</feature>
<dbReference type="InterPro" id="IPR016652">
    <property type="entry name" value="Ubiquitinyl_hydrolase"/>
</dbReference>
<feature type="domain" description="UBA" evidence="15">
    <location>
        <begin position="684"/>
        <end position="724"/>
    </location>
</feature>
<evidence type="ECO:0000256" key="4">
    <source>
        <dbReference type="ARBA" id="ARBA00022723"/>
    </source>
</evidence>
<name>A0ABR3PPY1_9PEZI</name>
<evidence type="ECO:0000256" key="5">
    <source>
        <dbReference type="ARBA" id="ARBA00022737"/>
    </source>
</evidence>
<feature type="region of interest" description="Disordered" evidence="14">
    <location>
        <begin position="485"/>
        <end position="509"/>
    </location>
</feature>
<dbReference type="InterPro" id="IPR050185">
    <property type="entry name" value="Ub_carboxyl-term_hydrolase"/>
</dbReference>
<keyword evidence="4 11" id="KW-0479">Metal-binding</keyword>
<keyword evidence="19" id="KW-1185">Reference proteome</keyword>
<evidence type="ECO:0000259" key="16">
    <source>
        <dbReference type="PROSITE" id="PS50235"/>
    </source>
</evidence>
<evidence type="ECO:0000313" key="18">
    <source>
        <dbReference type="EMBL" id="KAL1311531.1"/>
    </source>
</evidence>
<evidence type="ECO:0000313" key="19">
    <source>
        <dbReference type="Proteomes" id="UP001562354"/>
    </source>
</evidence>
<feature type="compositionally biased region" description="Low complexity" evidence="14">
    <location>
        <begin position="670"/>
        <end position="681"/>
    </location>
</feature>
<dbReference type="InterPro" id="IPR009060">
    <property type="entry name" value="UBA-like_sf"/>
</dbReference>
<reference evidence="18 19" key="1">
    <citation type="submission" date="2024-07" db="EMBL/GenBank/DDBJ databases">
        <title>Draft sequence of the Neodothiora populina.</title>
        <authorList>
            <person name="Drown D.D."/>
            <person name="Schuette U.S."/>
            <person name="Buechlein A.B."/>
            <person name="Rusch D.R."/>
            <person name="Winton L.W."/>
            <person name="Adams G.A."/>
        </authorList>
    </citation>
    <scope>NUCLEOTIDE SEQUENCE [LARGE SCALE GENOMIC DNA]</scope>
    <source>
        <strain evidence="18 19">CPC 39397</strain>
    </source>
</reference>
<dbReference type="GeneID" id="95975355"/>
<keyword evidence="6 12" id="KW-0863">Zinc-finger</keyword>
<dbReference type="RefSeq" id="XP_069204380.1">
    <property type="nucleotide sequence ID" value="XM_069340860.1"/>
</dbReference>
<dbReference type="PROSITE" id="PS00972">
    <property type="entry name" value="USP_1"/>
    <property type="match status" value="1"/>
</dbReference>
<feature type="region of interest" description="Disordered" evidence="14">
    <location>
        <begin position="725"/>
        <end position="755"/>
    </location>
</feature>
<feature type="region of interest" description="Disordered" evidence="14">
    <location>
        <begin position="663"/>
        <end position="684"/>
    </location>
</feature>
<dbReference type="PROSITE" id="PS00973">
    <property type="entry name" value="USP_2"/>
    <property type="match status" value="1"/>
</dbReference>
<evidence type="ECO:0000256" key="7">
    <source>
        <dbReference type="ARBA" id="ARBA00022786"/>
    </source>
</evidence>
<dbReference type="InterPro" id="IPR015940">
    <property type="entry name" value="UBA"/>
</dbReference>
<evidence type="ECO:0000256" key="10">
    <source>
        <dbReference type="ARBA" id="ARBA00022833"/>
    </source>
</evidence>
<dbReference type="SMART" id="SM00165">
    <property type="entry name" value="UBA"/>
    <property type="match status" value="2"/>
</dbReference>
<dbReference type="InterPro" id="IPR028889">
    <property type="entry name" value="USP"/>
</dbReference>
<evidence type="ECO:0000256" key="11">
    <source>
        <dbReference type="PIRNR" id="PIRNR016308"/>
    </source>
</evidence>
<evidence type="ECO:0000256" key="8">
    <source>
        <dbReference type="ARBA" id="ARBA00022801"/>
    </source>
</evidence>
<dbReference type="Gene3D" id="3.30.40.10">
    <property type="entry name" value="Zinc/RING finger domain, C3HC4 (zinc finger)"/>
    <property type="match status" value="2"/>
</dbReference>
<dbReference type="PIRSF" id="PIRSF016308">
    <property type="entry name" value="UBP"/>
    <property type="match status" value="1"/>
</dbReference>
<evidence type="ECO:0000256" key="12">
    <source>
        <dbReference type="PROSITE-ProRule" id="PRU00502"/>
    </source>
</evidence>
<protein>
    <recommendedName>
        <fullName evidence="11 13">Ubiquitin carboxyl-terminal hydrolase</fullName>
        <ecNumber evidence="11 13">3.4.19.12</ecNumber>
    </recommendedName>
</protein>
<dbReference type="PANTHER" id="PTHR21646:SF10">
    <property type="entry name" value="UBIQUITIN CARBOXYL-TERMINAL HYDROLASE 14"/>
    <property type="match status" value="1"/>
</dbReference>
<dbReference type="InterPro" id="IPR001607">
    <property type="entry name" value="Znf_UBP"/>
</dbReference>
<evidence type="ECO:0000256" key="3">
    <source>
        <dbReference type="ARBA" id="ARBA00022670"/>
    </source>
</evidence>
<dbReference type="Proteomes" id="UP001562354">
    <property type="component" value="Unassembled WGS sequence"/>
</dbReference>
<dbReference type="Pfam" id="PF00443">
    <property type="entry name" value="UCH"/>
    <property type="match status" value="1"/>
</dbReference>
<keyword evidence="7 11" id="KW-0833">Ubl conjugation pathway</keyword>
<feature type="domain" description="UBP-type" evidence="17">
    <location>
        <begin position="4"/>
        <end position="112"/>
    </location>
</feature>
<dbReference type="InterPro" id="IPR001394">
    <property type="entry name" value="Peptidase_C19_UCH"/>
</dbReference>
<evidence type="ECO:0000256" key="1">
    <source>
        <dbReference type="ARBA" id="ARBA00000707"/>
    </source>
</evidence>
<evidence type="ECO:0000256" key="14">
    <source>
        <dbReference type="SAM" id="MobiDB-lite"/>
    </source>
</evidence>
<evidence type="ECO:0000256" key="9">
    <source>
        <dbReference type="ARBA" id="ARBA00022807"/>
    </source>
</evidence>
<dbReference type="PROSITE" id="PS50271">
    <property type="entry name" value="ZF_UBP"/>
    <property type="match status" value="2"/>
</dbReference>
<dbReference type="CDD" id="cd14386">
    <property type="entry name" value="UBA2_UBP5"/>
    <property type="match status" value="1"/>
</dbReference>
<dbReference type="InterPro" id="IPR013083">
    <property type="entry name" value="Znf_RING/FYVE/PHD"/>
</dbReference>
<comment type="catalytic activity">
    <reaction evidence="1 11 13">
        <text>Thiol-dependent hydrolysis of ester, thioester, amide, peptide and isopeptide bonds formed by the C-terminal Gly of ubiquitin (a 76-residue protein attached to proteins as an intracellular targeting signal).</text>
        <dbReference type="EC" id="3.4.19.12"/>
    </reaction>
</comment>
<dbReference type="PROSITE" id="PS50235">
    <property type="entry name" value="USP_3"/>
    <property type="match status" value="1"/>
</dbReference>
<evidence type="ECO:0000256" key="6">
    <source>
        <dbReference type="ARBA" id="ARBA00022771"/>
    </source>
</evidence>
<organism evidence="18 19">
    <name type="scientific">Neodothiora populina</name>
    <dbReference type="NCBI Taxonomy" id="2781224"/>
    <lineage>
        <taxon>Eukaryota</taxon>
        <taxon>Fungi</taxon>
        <taxon>Dikarya</taxon>
        <taxon>Ascomycota</taxon>
        <taxon>Pezizomycotina</taxon>
        <taxon>Dothideomycetes</taxon>
        <taxon>Dothideomycetidae</taxon>
        <taxon>Dothideales</taxon>
        <taxon>Dothioraceae</taxon>
        <taxon>Neodothiora</taxon>
    </lineage>
</organism>
<dbReference type="SUPFAM" id="SSF57850">
    <property type="entry name" value="RING/U-box"/>
    <property type="match status" value="2"/>
</dbReference>
<dbReference type="CDD" id="cd02658">
    <property type="entry name" value="Peptidase_C19B"/>
    <property type="match status" value="1"/>
</dbReference>
<keyword evidence="10 11" id="KW-0862">Zinc</keyword>
<keyword evidence="5" id="KW-0677">Repeat</keyword>
<evidence type="ECO:0000259" key="17">
    <source>
        <dbReference type="PROSITE" id="PS50271"/>
    </source>
</evidence>
<evidence type="ECO:0000256" key="13">
    <source>
        <dbReference type="RuleBase" id="RU366025"/>
    </source>
</evidence>
<keyword evidence="8 11" id="KW-0378">Hydrolase</keyword>
<dbReference type="SUPFAM" id="SSF46934">
    <property type="entry name" value="UBA-like"/>
    <property type="match status" value="1"/>
</dbReference>
<sequence length="830" mass="91576">MATTDCPHLATASLAPPKATQSVYREDCTLCFDSIDSPHGLDVCLHCFNGGCCEPARHHARDHADAAHHPLALNIRRTRKRKLRDTEPPAKISKLAITAETDEDRYDTRTRVRCYECASDHVAVEDEGLRAVVDGVLKANTFARQEEVKAWEQEMIPCEHALCLEQEAPRQIDSGELGHCSMCDLRENLWLCLTCGNLGCGRKQFGSDVGGNSHGVSHTDSTGHPVAVKLGSLTADGNADIYCYACNDEKTDPELVAHLAHWGIDIAARQKTEKSLTEMNIEQNLRWEFNMTTQDGRELKPMFGPGLTGLKNLGNSCYLNSVMQSLFSFPDFASRYYRPSEKLPFTQTPAEDLEIQLRKVADGLLSGRYAKPDSDVVPAGDDYSEHQTYQKGIAPAMLKHLVGRGHSEFSTMRQQDAFEFLLHILKLISRSQNAAKAQYSNITDPVDSLRFVMEQKLQCLNCKKVRYRQDEMENISVAVPVKRIQKDTEMENTTPDPTGNDTKPAAEPGPVQFEPVTLKQCLDEFTAAEVVELECSSCGKSGFTKQSLFKSFPSVLAINARRFELVNWVPTKQDVPVIVDEGSLDFESYRSPGRQADEEELPGDDASAPTAAAWVPNEGALSMLEAMGFPRVRCEKALHATGNQDPEAATGWLFEHMEDADIDDPVDFNASSSSSGAASGGEEVVTEDKLEMLSAMGFSVPQGRQALKETGGDVERAVDWLFNHPEAEGDFGGSDNATQLPSAQEPEPQKEDTRPAKFSLQAIVCHKGASIHAGHYVAFVRKEQANKTTDDSKGAEAKGEWILFNDEKVALGGDAVEMSRFAYVYFFKKD</sequence>
<accession>A0ABR3PPY1</accession>
<dbReference type="EMBL" id="JBFMKM010000001">
    <property type="protein sequence ID" value="KAL1311531.1"/>
    <property type="molecule type" value="Genomic_DNA"/>
</dbReference>
<dbReference type="Gene3D" id="3.90.70.10">
    <property type="entry name" value="Cysteine proteinases"/>
    <property type="match status" value="1"/>
</dbReference>